<dbReference type="FunCoup" id="E4XI78">
    <property type="interactions" value="230"/>
</dbReference>
<dbReference type="CDD" id="cd17956">
    <property type="entry name" value="DEADc_DDX51"/>
    <property type="match status" value="1"/>
</dbReference>
<dbReference type="InterPro" id="IPR001650">
    <property type="entry name" value="Helicase_C-like"/>
</dbReference>
<dbReference type="Pfam" id="PF00271">
    <property type="entry name" value="Helicase_C"/>
    <property type="match status" value="1"/>
</dbReference>
<dbReference type="InterPro" id="IPR027417">
    <property type="entry name" value="P-loop_NTPase"/>
</dbReference>
<feature type="domain" description="Helicase ATP-binding" evidence="6">
    <location>
        <begin position="167"/>
        <end position="342"/>
    </location>
</feature>
<keyword evidence="9" id="KW-1185">Reference proteome</keyword>
<dbReference type="GO" id="GO:0003724">
    <property type="term" value="F:RNA helicase activity"/>
    <property type="evidence" value="ECO:0007669"/>
    <property type="project" value="TreeGrafter"/>
</dbReference>
<dbReference type="CDD" id="cd18787">
    <property type="entry name" value="SF2_C_DEAD"/>
    <property type="match status" value="1"/>
</dbReference>
<accession>E4XI78</accession>
<feature type="domain" description="Helicase C-terminal" evidence="7">
    <location>
        <begin position="367"/>
        <end position="512"/>
    </location>
</feature>
<evidence type="ECO:0000256" key="1">
    <source>
        <dbReference type="ARBA" id="ARBA00022741"/>
    </source>
</evidence>
<dbReference type="Gene3D" id="3.40.50.300">
    <property type="entry name" value="P-loop containing nucleotide triphosphate hydrolases"/>
    <property type="match status" value="2"/>
</dbReference>
<evidence type="ECO:0000256" key="2">
    <source>
        <dbReference type="ARBA" id="ARBA00022801"/>
    </source>
</evidence>
<keyword evidence="3" id="KW-0347">Helicase</keyword>
<evidence type="ECO:0000256" key="5">
    <source>
        <dbReference type="SAM" id="MobiDB-lite"/>
    </source>
</evidence>
<dbReference type="EMBL" id="FN653054">
    <property type="protein sequence ID" value="CBY10279.1"/>
    <property type="molecule type" value="Genomic_DNA"/>
</dbReference>
<dbReference type="AlphaFoldDB" id="E4XI78"/>
<dbReference type="PROSITE" id="PS51194">
    <property type="entry name" value="HELICASE_CTER"/>
    <property type="match status" value="1"/>
</dbReference>
<protein>
    <submittedName>
        <fullName evidence="8">Uncharacterized protein</fullName>
    </submittedName>
</protein>
<dbReference type="InParanoid" id="E4XI78"/>
<dbReference type="PROSITE" id="PS51192">
    <property type="entry name" value="HELICASE_ATP_BIND_1"/>
    <property type="match status" value="1"/>
</dbReference>
<gene>
    <name evidence="8" type="ORF">GSOID_T00011216001</name>
</gene>
<dbReference type="Proteomes" id="UP000001307">
    <property type="component" value="Unassembled WGS sequence"/>
</dbReference>
<dbReference type="PANTHER" id="PTHR47959">
    <property type="entry name" value="ATP-DEPENDENT RNA HELICASE RHLE-RELATED"/>
    <property type="match status" value="1"/>
</dbReference>
<dbReference type="OrthoDB" id="3370at2759"/>
<evidence type="ECO:0000313" key="8">
    <source>
        <dbReference type="EMBL" id="CBY10279.1"/>
    </source>
</evidence>
<dbReference type="SMART" id="SM00490">
    <property type="entry name" value="HELICc"/>
    <property type="match status" value="1"/>
</dbReference>
<reference evidence="8" key="1">
    <citation type="journal article" date="2010" name="Science">
        <title>Plasticity of animal genome architecture unmasked by rapid evolution of a pelagic tunicate.</title>
        <authorList>
            <person name="Denoeud F."/>
            <person name="Henriet S."/>
            <person name="Mungpakdee S."/>
            <person name="Aury J.M."/>
            <person name="Da Silva C."/>
            <person name="Brinkmann H."/>
            <person name="Mikhaleva J."/>
            <person name="Olsen L.C."/>
            <person name="Jubin C."/>
            <person name="Canestro C."/>
            <person name="Bouquet J.M."/>
            <person name="Danks G."/>
            <person name="Poulain J."/>
            <person name="Campsteijn C."/>
            <person name="Adamski M."/>
            <person name="Cross I."/>
            <person name="Yadetie F."/>
            <person name="Muffato M."/>
            <person name="Louis A."/>
            <person name="Butcher S."/>
            <person name="Tsagkogeorga G."/>
            <person name="Konrad A."/>
            <person name="Singh S."/>
            <person name="Jensen M.F."/>
            <person name="Cong E.H."/>
            <person name="Eikeseth-Otteraa H."/>
            <person name="Noel B."/>
            <person name="Anthouard V."/>
            <person name="Porcel B.M."/>
            <person name="Kachouri-Lafond R."/>
            <person name="Nishino A."/>
            <person name="Ugolini M."/>
            <person name="Chourrout P."/>
            <person name="Nishida H."/>
            <person name="Aasland R."/>
            <person name="Huzurbazar S."/>
            <person name="Westhof E."/>
            <person name="Delsuc F."/>
            <person name="Lehrach H."/>
            <person name="Reinhardt R."/>
            <person name="Weissenbach J."/>
            <person name="Roy S.W."/>
            <person name="Artiguenave F."/>
            <person name="Postlethwait J.H."/>
            <person name="Manak J.R."/>
            <person name="Thompson E.M."/>
            <person name="Jaillon O."/>
            <person name="Du Pasquier L."/>
            <person name="Boudinot P."/>
            <person name="Liberles D.A."/>
            <person name="Volff J.N."/>
            <person name="Philippe H."/>
            <person name="Lenhard B."/>
            <person name="Roest Crollius H."/>
            <person name="Wincker P."/>
            <person name="Chourrout D."/>
        </authorList>
    </citation>
    <scope>NUCLEOTIDE SEQUENCE [LARGE SCALE GENOMIC DNA]</scope>
</reference>
<dbReference type="GO" id="GO:0003676">
    <property type="term" value="F:nucleic acid binding"/>
    <property type="evidence" value="ECO:0007669"/>
    <property type="project" value="InterPro"/>
</dbReference>
<dbReference type="GO" id="GO:0005524">
    <property type="term" value="F:ATP binding"/>
    <property type="evidence" value="ECO:0007669"/>
    <property type="project" value="UniProtKB-KW"/>
</dbReference>
<dbReference type="Pfam" id="PF00270">
    <property type="entry name" value="DEAD"/>
    <property type="match status" value="1"/>
</dbReference>
<keyword evidence="4" id="KW-0067">ATP-binding</keyword>
<evidence type="ECO:0000256" key="4">
    <source>
        <dbReference type="ARBA" id="ARBA00022840"/>
    </source>
</evidence>
<dbReference type="GO" id="GO:0005829">
    <property type="term" value="C:cytosol"/>
    <property type="evidence" value="ECO:0007669"/>
    <property type="project" value="TreeGrafter"/>
</dbReference>
<dbReference type="InterPro" id="IPR011545">
    <property type="entry name" value="DEAD/DEAH_box_helicase_dom"/>
</dbReference>
<evidence type="ECO:0000259" key="6">
    <source>
        <dbReference type="PROSITE" id="PS51192"/>
    </source>
</evidence>
<feature type="compositionally biased region" description="Basic and acidic residues" evidence="5">
    <location>
        <begin position="9"/>
        <end position="24"/>
    </location>
</feature>
<evidence type="ECO:0000256" key="3">
    <source>
        <dbReference type="ARBA" id="ARBA00022806"/>
    </source>
</evidence>
<keyword evidence="2" id="KW-0378">Hydrolase</keyword>
<dbReference type="PANTHER" id="PTHR47959:SF1">
    <property type="entry name" value="ATP-DEPENDENT RNA HELICASE DBPA"/>
    <property type="match status" value="1"/>
</dbReference>
<name>E4XI78_OIKDI</name>
<dbReference type="SUPFAM" id="SSF52540">
    <property type="entry name" value="P-loop containing nucleoside triphosphate hydrolases"/>
    <property type="match status" value="1"/>
</dbReference>
<organism evidence="8">
    <name type="scientific">Oikopleura dioica</name>
    <name type="common">Tunicate</name>
    <dbReference type="NCBI Taxonomy" id="34765"/>
    <lineage>
        <taxon>Eukaryota</taxon>
        <taxon>Metazoa</taxon>
        <taxon>Chordata</taxon>
        <taxon>Tunicata</taxon>
        <taxon>Appendicularia</taxon>
        <taxon>Copelata</taxon>
        <taxon>Oikopleuridae</taxon>
        <taxon>Oikopleura</taxon>
    </lineage>
</organism>
<evidence type="ECO:0000259" key="7">
    <source>
        <dbReference type="PROSITE" id="PS51194"/>
    </source>
</evidence>
<keyword evidence="1" id="KW-0547">Nucleotide-binding</keyword>
<feature type="region of interest" description="Disordered" evidence="5">
    <location>
        <begin position="1"/>
        <end position="63"/>
    </location>
</feature>
<feature type="compositionally biased region" description="Basic and acidic residues" evidence="5">
    <location>
        <begin position="31"/>
        <end position="63"/>
    </location>
</feature>
<dbReference type="SMART" id="SM00487">
    <property type="entry name" value="DEXDc"/>
    <property type="match status" value="1"/>
</dbReference>
<dbReference type="InterPro" id="IPR050079">
    <property type="entry name" value="DEAD_box_RNA_helicase"/>
</dbReference>
<sequence>MGDGLFDIPRFEPERIEKLPEKRSKSSFLQKAKERAAKRKLQEQVPETKSEPKPVNHEPKSEPVDQFAEVHPANDAFENDSVKTEIIEEEEKTDFKIFDNIQAQKKKRIAASFPRWCEKPEVIDGDFTNLPPLEELHEFLDDTIYKNLEAMNFTSVFPVQRAIIPELLRRGPPRDLAVQAPTGSGKTITFLVPIVQKLMHRAIPSIRALIVLPTRELAKQVNDVLLELIKGTKLASHLLVGATTLDQDCNKLTQTIGGEKYATCDIIVATPGRLMDHLENGLDLSRLRFLVVDEADRMRGAWLEKLEQKTNRALLQKLLFSATLASDPQFLSSLKLRFPKLYTSGWTQPAGLTEEMIRYGRLDEKPRIIRSLIKDDTRALIFVNSNESAVALDDLLKKSGVRCESIAKTLENWQRKNAIKKFKKGKISAIICTDVVARGLDLDCCNLVINYDVALSAATHVHRSGRTARAGSAGVCITLCQLKHKPYFFMMKELGRKYIQRSISKLEIKEESRTKQEFMEK</sequence>
<dbReference type="InterPro" id="IPR014001">
    <property type="entry name" value="Helicase_ATP-bd"/>
</dbReference>
<dbReference type="GO" id="GO:0016787">
    <property type="term" value="F:hydrolase activity"/>
    <property type="evidence" value="ECO:0007669"/>
    <property type="project" value="UniProtKB-KW"/>
</dbReference>
<evidence type="ECO:0000313" key="9">
    <source>
        <dbReference type="Proteomes" id="UP000001307"/>
    </source>
</evidence>
<proteinExistence type="predicted"/>